<dbReference type="HOGENOM" id="CLU_328323_0_0_1"/>
<feature type="compositionally biased region" description="Low complexity" evidence="1">
    <location>
        <begin position="525"/>
        <end position="538"/>
    </location>
</feature>
<feature type="region of interest" description="Disordered" evidence="1">
    <location>
        <begin position="234"/>
        <end position="254"/>
    </location>
</feature>
<feature type="compositionally biased region" description="Basic and acidic residues" evidence="1">
    <location>
        <begin position="565"/>
        <end position="584"/>
    </location>
</feature>
<feature type="compositionally biased region" description="Basic residues" evidence="1">
    <location>
        <begin position="57"/>
        <end position="69"/>
    </location>
</feature>
<reference evidence="2 3" key="1">
    <citation type="journal article" date="2008" name="Nature">
        <title>The Phaeodactylum genome reveals the evolutionary history of diatom genomes.</title>
        <authorList>
            <person name="Bowler C."/>
            <person name="Allen A.E."/>
            <person name="Badger J.H."/>
            <person name="Grimwood J."/>
            <person name="Jabbari K."/>
            <person name="Kuo A."/>
            <person name="Maheswari U."/>
            <person name="Martens C."/>
            <person name="Maumus F."/>
            <person name="Otillar R.P."/>
            <person name="Rayko E."/>
            <person name="Salamov A."/>
            <person name="Vandepoele K."/>
            <person name="Beszteri B."/>
            <person name="Gruber A."/>
            <person name="Heijde M."/>
            <person name="Katinka M."/>
            <person name="Mock T."/>
            <person name="Valentin K."/>
            <person name="Verret F."/>
            <person name="Berges J.A."/>
            <person name="Brownlee C."/>
            <person name="Cadoret J.P."/>
            <person name="Chiovitti A."/>
            <person name="Choi C.J."/>
            <person name="Coesel S."/>
            <person name="De Martino A."/>
            <person name="Detter J.C."/>
            <person name="Durkin C."/>
            <person name="Falciatore A."/>
            <person name="Fournet J."/>
            <person name="Haruta M."/>
            <person name="Huysman M.J."/>
            <person name="Jenkins B.D."/>
            <person name="Jiroutova K."/>
            <person name="Jorgensen R.E."/>
            <person name="Joubert Y."/>
            <person name="Kaplan A."/>
            <person name="Kroger N."/>
            <person name="Kroth P.G."/>
            <person name="La Roche J."/>
            <person name="Lindquist E."/>
            <person name="Lommer M."/>
            <person name="Martin-Jezequel V."/>
            <person name="Lopez P.J."/>
            <person name="Lucas S."/>
            <person name="Mangogna M."/>
            <person name="McGinnis K."/>
            <person name="Medlin L.K."/>
            <person name="Montsant A."/>
            <person name="Oudot-Le Secq M.P."/>
            <person name="Napoli C."/>
            <person name="Obornik M."/>
            <person name="Parker M.S."/>
            <person name="Petit J.L."/>
            <person name="Porcel B.M."/>
            <person name="Poulsen N."/>
            <person name="Robison M."/>
            <person name="Rychlewski L."/>
            <person name="Rynearson T.A."/>
            <person name="Schmutz J."/>
            <person name="Shapiro H."/>
            <person name="Siaut M."/>
            <person name="Stanley M."/>
            <person name="Sussman M.R."/>
            <person name="Taylor A.R."/>
            <person name="Vardi A."/>
            <person name="von Dassow P."/>
            <person name="Vyverman W."/>
            <person name="Willis A."/>
            <person name="Wyrwicz L.S."/>
            <person name="Rokhsar D.S."/>
            <person name="Weissenbach J."/>
            <person name="Armbrust E.V."/>
            <person name="Green B.R."/>
            <person name="Van de Peer Y."/>
            <person name="Grigoriev I.V."/>
        </authorList>
    </citation>
    <scope>NUCLEOTIDE SEQUENCE [LARGE SCALE GENOMIC DNA]</scope>
    <source>
        <strain evidence="2 3">CCAP 1055/1</strain>
    </source>
</reference>
<feature type="compositionally biased region" description="Basic and acidic residues" evidence="1">
    <location>
        <begin position="688"/>
        <end position="699"/>
    </location>
</feature>
<feature type="region of interest" description="Disordered" evidence="1">
    <location>
        <begin position="329"/>
        <end position="355"/>
    </location>
</feature>
<feature type="compositionally biased region" description="Polar residues" evidence="1">
    <location>
        <begin position="539"/>
        <end position="561"/>
    </location>
</feature>
<dbReference type="InParanoid" id="B7GCR9"/>
<dbReference type="KEGG" id="pti:PHATRDRAFT_50053"/>
<accession>B7GCR9</accession>
<reference evidence="3" key="2">
    <citation type="submission" date="2008-08" db="EMBL/GenBank/DDBJ databases">
        <authorList>
            <consortium name="Diatom Consortium"/>
            <person name="Grigoriev I."/>
            <person name="Grimwood J."/>
            <person name="Kuo A."/>
            <person name="Otillar R.P."/>
            <person name="Salamov A."/>
            <person name="Detter J.C."/>
            <person name="Lindquist E."/>
            <person name="Shapiro H."/>
            <person name="Lucas S."/>
            <person name="Glavina del Rio T."/>
            <person name="Pitluck S."/>
            <person name="Rokhsar D."/>
            <person name="Bowler C."/>
        </authorList>
    </citation>
    <scope>GENOME REANNOTATION</scope>
    <source>
        <strain evidence="3">CCAP 1055/1</strain>
    </source>
</reference>
<gene>
    <name evidence="2" type="ORF">PHATRDRAFT_50053</name>
</gene>
<evidence type="ECO:0000256" key="1">
    <source>
        <dbReference type="SAM" id="MobiDB-lite"/>
    </source>
</evidence>
<feature type="region of interest" description="Disordered" evidence="1">
    <location>
        <begin position="375"/>
        <end position="403"/>
    </location>
</feature>
<proteinExistence type="predicted"/>
<feature type="region of interest" description="Disordered" evidence="1">
    <location>
        <begin position="45"/>
        <end position="94"/>
    </location>
</feature>
<feature type="compositionally biased region" description="Polar residues" evidence="1">
    <location>
        <begin position="376"/>
        <end position="398"/>
    </location>
</feature>
<protein>
    <submittedName>
        <fullName evidence="2">Uncharacterized protein</fullName>
    </submittedName>
</protein>
<dbReference type="AlphaFoldDB" id="B7GCR9"/>
<feature type="compositionally biased region" description="Polar residues" evidence="1">
    <location>
        <begin position="449"/>
        <end position="472"/>
    </location>
</feature>
<feature type="compositionally biased region" description="Polar residues" evidence="1">
    <location>
        <begin position="602"/>
        <end position="620"/>
    </location>
</feature>
<feature type="region of interest" description="Disordered" evidence="1">
    <location>
        <begin position="652"/>
        <end position="712"/>
    </location>
</feature>
<feature type="region of interest" description="Disordered" evidence="1">
    <location>
        <begin position="507"/>
        <end position="637"/>
    </location>
</feature>
<feature type="compositionally biased region" description="Low complexity" evidence="1">
    <location>
        <begin position="663"/>
        <end position="687"/>
    </location>
</feature>
<sequence>MVEQASITTKSKPFIFLLVFSDTGSDKGAVQGVLERTDWGAWQSSSQTFLSGERSARRMPRGAKNKRSKTASPTRASSYAAADRATGATLERQSTIPLSSFQSISPPTTMTTPTGTPHPGHLYFPHHLHYPPPPPEDGMYSPTVYNQTPVTSVSTRRDPLPTREYRIVLLEPKWQSDKMRCTVHKVDGETVEAFLFRRVCQAASSFWQPLFQQHQSDRLRVVLGPKYSINIRTTAQADANHGRGKSRSAPDTTGTRTDWVTLNLRVVDSNQSPEAYWMAESPFFDFVQPKGQRCSIVVSPFAHGRLDPKRRVEEELSVVWPAEDSVQALSDDGLMTPPAKRRKTDKDGSSLRDYISGTRGESFLASESIINRENRSLNQVQTAKDQGSSSVERTTNEPVTADVVAEEQRTLRASLEANEDSLSSSSSSGSNSTSSSLSSAKRKGEKRINQLTAISPDTVKNTMGGKQSLNHVTNHDEKKKVVMDSVTTDDEAFRDVSILGRKLTTETKEVSKGVPIQSANKETDSTASSDSSATSSTTGENLTPGSETMNGVVQSSTTQNVESESLSRHSESLHVAKVVSREGAVEDNAAARQESDKAMLSDQGTTPHTAVANIESSIIDNQKRADGEQTIDENEATTKLSLINEDRTIALTSVGDHRQPSVSSASSATSTGDSTSDSSSSSSSGSSHEIKSNTEERQATDASPPQDLPPIPSEIATTIRQALHLPRAVRLLRQAPLRLLAREPIVR</sequence>
<dbReference type="GeneID" id="7198745"/>
<dbReference type="Proteomes" id="UP000000759">
    <property type="component" value="Chromosome 26"/>
</dbReference>
<feature type="region of interest" description="Disordered" evidence="1">
    <location>
        <begin position="416"/>
        <end position="481"/>
    </location>
</feature>
<dbReference type="RefSeq" id="XP_002184847.1">
    <property type="nucleotide sequence ID" value="XM_002184811.1"/>
</dbReference>
<organism evidence="2 3">
    <name type="scientific">Phaeodactylum tricornutum (strain CCAP 1055/1)</name>
    <dbReference type="NCBI Taxonomy" id="556484"/>
    <lineage>
        <taxon>Eukaryota</taxon>
        <taxon>Sar</taxon>
        <taxon>Stramenopiles</taxon>
        <taxon>Ochrophyta</taxon>
        <taxon>Bacillariophyta</taxon>
        <taxon>Bacillariophyceae</taxon>
        <taxon>Bacillariophycidae</taxon>
        <taxon>Naviculales</taxon>
        <taxon>Phaeodactylaceae</taxon>
        <taxon>Phaeodactylum</taxon>
    </lineage>
</organism>
<dbReference type="PaxDb" id="2850-Phatr50053"/>
<evidence type="ECO:0000313" key="3">
    <source>
        <dbReference type="Proteomes" id="UP000000759"/>
    </source>
</evidence>
<name>B7GCR9_PHATC</name>
<keyword evidence="3" id="KW-1185">Reference proteome</keyword>
<dbReference type="EMBL" id="CM000628">
    <property type="protein sequence ID" value="EEC43583.1"/>
    <property type="molecule type" value="Genomic_DNA"/>
</dbReference>
<feature type="compositionally biased region" description="Low complexity" evidence="1">
    <location>
        <begin position="421"/>
        <end position="439"/>
    </location>
</feature>
<evidence type="ECO:0000313" key="2">
    <source>
        <dbReference type="EMBL" id="EEC43583.1"/>
    </source>
</evidence>